<dbReference type="AlphaFoldDB" id="A0A0R2LHZ7"/>
<dbReference type="Proteomes" id="UP000051886">
    <property type="component" value="Unassembled WGS sequence"/>
</dbReference>
<name>A0A0R2LHZ7_9LACO</name>
<sequence>MKRSDLMSDFDNLVATKVAKDISKKFNDRLDEELNGNLATGYLNQKQLCKYLGISATTFKEKIKPLAPPTFVVDGMVRYKVDRIDEWMQQFEIWNDEYIPERSGA</sequence>
<keyword evidence="2" id="KW-1185">Reference proteome</keyword>
<accession>A0A0R2LHZ7</accession>
<evidence type="ECO:0000313" key="1">
    <source>
        <dbReference type="EMBL" id="KRN99477.1"/>
    </source>
</evidence>
<evidence type="ECO:0008006" key="3">
    <source>
        <dbReference type="Google" id="ProtNLM"/>
    </source>
</evidence>
<gene>
    <name evidence="1" type="ORF">IV66_GL001480</name>
</gene>
<dbReference type="PATRIC" id="fig|449659.4.peg.1501"/>
<comment type="caution">
    <text evidence="1">The sequence shown here is derived from an EMBL/GenBank/DDBJ whole genome shotgun (WGS) entry which is preliminary data.</text>
</comment>
<proteinExistence type="predicted"/>
<dbReference type="EMBL" id="JQCN01000031">
    <property type="protein sequence ID" value="KRN99477.1"/>
    <property type="molecule type" value="Genomic_DNA"/>
</dbReference>
<protein>
    <recommendedName>
        <fullName evidence="3">Helix-turn-helix domain-containing protein</fullName>
    </recommendedName>
</protein>
<reference evidence="1 2" key="1">
    <citation type="journal article" date="2015" name="Genome Announc.">
        <title>Expanding the biotechnology potential of lactobacilli through comparative genomics of 213 strains and associated genera.</title>
        <authorList>
            <person name="Sun Z."/>
            <person name="Harris H.M."/>
            <person name="McCann A."/>
            <person name="Guo C."/>
            <person name="Argimon S."/>
            <person name="Zhang W."/>
            <person name="Yang X."/>
            <person name="Jeffery I.B."/>
            <person name="Cooney J.C."/>
            <person name="Kagawa T.F."/>
            <person name="Liu W."/>
            <person name="Song Y."/>
            <person name="Salvetti E."/>
            <person name="Wrobel A."/>
            <person name="Rasinkangas P."/>
            <person name="Parkhill J."/>
            <person name="Rea M.C."/>
            <person name="O'Sullivan O."/>
            <person name="Ritari J."/>
            <person name="Douillard F.P."/>
            <person name="Paul Ross R."/>
            <person name="Yang R."/>
            <person name="Briner A.E."/>
            <person name="Felis G.E."/>
            <person name="de Vos W.M."/>
            <person name="Barrangou R."/>
            <person name="Klaenhammer T.R."/>
            <person name="Caufield P.W."/>
            <person name="Cui Y."/>
            <person name="Zhang H."/>
            <person name="O'Toole P.W."/>
        </authorList>
    </citation>
    <scope>NUCLEOTIDE SEQUENCE [LARGE SCALE GENOMIC DNA]</scope>
    <source>
        <strain evidence="1 2">NBRC 103219</strain>
    </source>
</reference>
<organism evidence="1 2">
    <name type="scientific">Ligilactobacillus pobuzihii</name>
    <dbReference type="NCBI Taxonomy" id="449659"/>
    <lineage>
        <taxon>Bacteria</taxon>
        <taxon>Bacillati</taxon>
        <taxon>Bacillota</taxon>
        <taxon>Bacilli</taxon>
        <taxon>Lactobacillales</taxon>
        <taxon>Lactobacillaceae</taxon>
        <taxon>Ligilactobacillus</taxon>
    </lineage>
</organism>
<evidence type="ECO:0000313" key="2">
    <source>
        <dbReference type="Proteomes" id="UP000051886"/>
    </source>
</evidence>